<dbReference type="KEGG" id="puo:RZN69_16105"/>
<feature type="domain" description="Manganese/iron superoxide dismutase N-terminal" evidence="8">
    <location>
        <begin position="58"/>
        <end position="138"/>
    </location>
</feature>
<evidence type="ECO:0000313" key="10">
    <source>
        <dbReference type="EMBL" id="WOO40145.1"/>
    </source>
</evidence>
<dbReference type="AlphaFoldDB" id="A0AAQ3L6D8"/>
<dbReference type="PANTHER" id="PTHR11404:SF6">
    <property type="entry name" value="SUPEROXIDE DISMUTASE [MN], MITOCHONDRIAL"/>
    <property type="match status" value="1"/>
</dbReference>
<dbReference type="InterPro" id="IPR019831">
    <property type="entry name" value="Mn/Fe_SOD_N"/>
</dbReference>
<feature type="domain" description="Manganese/iron superoxide dismutase C-terminal" evidence="9">
    <location>
        <begin position="147"/>
        <end position="248"/>
    </location>
</feature>
<dbReference type="EMBL" id="CP136920">
    <property type="protein sequence ID" value="WOO40145.1"/>
    <property type="molecule type" value="Genomic_DNA"/>
</dbReference>
<organism evidence="10 11">
    <name type="scientific">Rubellicoccus peritrichatus</name>
    <dbReference type="NCBI Taxonomy" id="3080537"/>
    <lineage>
        <taxon>Bacteria</taxon>
        <taxon>Pseudomonadati</taxon>
        <taxon>Verrucomicrobiota</taxon>
        <taxon>Opitutia</taxon>
        <taxon>Puniceicoccales</taxon>
        <taxon>Cerasicoccaceae</taxon>
        <taxon>Rubellicoccus</taxon>
    </lineage>
</organism>
<comment type="similarity">
    <text evidence="1 6">Belongs to the iron/manganese superoxide dismutase family.</text>
</comment>
<dbReference type="GO" id="GO:0004784">
    <property type="term" value="F:superoxide dismutase activity"/>
    <property type="evidence" value="ECO:0007669"/>
    <property type="project" value="UniProtKB-EC"/>
</dbReference>
<sequence length="256" mass="28349">MENQADVTESNTNLPRRKFVGAGTAALAGLGLSSLSANAAPSSSVSSLFEVPMNSKGEYELPPLKYAYDALEPHIDKETMHLHHDIHFNGYKKGLNAALAKLKEFRAKGDYPQIAYWENSLAFNGAGYNLHVVFFDGMAPAGTTKPSKAFTKEISDAFGSMDGFKGQMTNASKTVQGSGWGILGWQPMGGKLIVLQAEKHQNLSQWNVIPILALDVWEHAYYLKYQNKRGDYISNWWEVVNWDYAEKRLAAAKNLV</sequence>
<keyword evidence="4 6" id="KW-0560">Oxidoreductase</keyword>
<dbReference type="InterPro" id="IPR036314">
    <property type="entry name" value="SOD_C_sf"/>
</dbReference>
<protein>
    <recommendedName>
        <fullName evidence="2 6">Superoxide dismutase</fullName>
        <ecNumber evidence="2 6">1.15.1.1</ecNumber>
    </recommendedName>
</protein>
<dbReference type="SUPFAM" id="SSF46609">
    <property type="entry name" value="Fe,Mn superoxide dismutase (SOD), N-terminal domain"/>
    <property type="match status" value="1"/>
</dbReference>
<dbReference type="PRINTS" id="PR01703">
    <property type="entry name" value="MNSODISMTASE"/>
</dbReference>
<comment type="catalytic activity">
    <reaction evidence="6">
        <text>2 superoxide + 2 H(+) = H2O2 + O2</text>
        <dbReference type="Rhea" id="RHEA:20696"/>
        <dbReference type="ChEBI" id="CHEBI:15378"/>
        <dbReference type="ChEBI" id="CHEBI:15379"/>
        <dbReference type="ChEBI" id="CHEBI:16240"/>
        <dbReference type="ChEBI" id="CHEBI:18421"/>
        <dbReference type="EC" id="1.15.1.1"/>
    </reaction>
</comment>
<feature type="binding site" evidence="5">
    <location>
        <position position="219"/>
    </location>
    <ligand>
        <name>Mn(2+)</name>
        <dbReference type="ChEBI" id="CHEBI:29035"/>
    </ligand>
</feature>
<dbReference type="Gene3D" id="3.55.40.20">
    <property type="entry name" value="Iron/manganese superoxide dismutase, C-terminal domain"/>
    <property type="match status" value="1"/>
</dbReference>
<dbReference type="SUPFAM" id="SSF54719">
    <property type="entry name" value="Fe,Mn superoxide dismutase (SOD), C-terminal domain"/>
    <property type="match status" value="1"/>
</dbReference>
<gene>
    <name evidence="10" type="ORF">RZN69_16105</name>
</gene>
<dbReference type="Proteomes" id="UP001304300">
    <property type="component" value="Chromosome"/>
</dbReference>
<proteinExistence type="inferred from homology"/>
<dbReference type="RefSeq" id="WP_317832270.1">
    <property type="nucleotide sequence ID" value="NZ_CP136920.1"/>
</dbReference>
<dbReference type="Pfam" id="PF02777">
    <property type="entry name" value="Sod_Fe_C"/>
    <property type="match status" value="1"/>
</dbReference>
<feature type="signal peptide" evidence="7">
    <location>
        <begin position="1"/>
        <end position="39"/>
    </location>
</feature>
<evidence type="ECO:0000259" key="9">
    <source>
        <dbReference type="Pfam" id="PF02777"/>
    </source>
</evidence>
<feature type="binding site" evidence="5">
    <location>
        <position position="131"/>
    </location>
    <ligand>
        <name>Mn(2+)</name>
        <dbReference type="ChEBI" id="CHEBI:29035"/>
    </ligand>
</feature>
<dbReference type="InterPro" id="IPR019833">
    <property type="entry name" value="Mn/Fe_SOD_BS"/>
</dbReference>
<dbReference type="InterPro" id="IPR001189">
    <property type="entry name" value="Mn/Fe_SOD"/>
</dbReference>
<accession>A0AAQ3L6D8</accession>
<keyword evidence="3 5" id="KW-0479">Metal-binding</keyword>
<dbReference type="EC" id="1.15.1.1" evidence="2 6"/>
<feature type="binding site" evidence="5">
    <location>
        <position position="215"/>
    </location>
    <ligand>
        <name>Mn(2+)</name>
        <dbReference type="ChEBI" id="CHEBI:29035"/>
    </ligand>
</feature>
<dbReference type="PROSITE" id="PS00088">
    <property type="entry name" value="SOD_MN"/>
    <property type="match status" value="1"/>
</dbReference>
<dbReference type="GO" id="GO:0046872">
    <property type="term" value="F:metal ion binding"/>
    <property type="evidence" value="ECO:0007669"/>
    <property type="project" value="UniProtKB-KW"/>
</dbReference>
<dbReference type="PROSITE" id="PS51318">
    <property type="entry name" value="TAT"/>
    <property type="match status" value="1"/>
</dbReference>
<dbReference type="Gene3D" id="1.10.287.990">
    <property type="entry name" value="Fe,Mn superoxide dismutase (SOD) domain"/>
    <property type="match status" value="1"/>
</dbReference>
<dbReference type="InterPro" id="IPR006311">
    <property type="entry name" value="TAT_signal"/>
</dbReference>
<evidence type="ECO:0000256" key="5">
    <source>
        <dbReference type="PIRSR" id="PIRSR000349-1"/>
    </source>
</evidence>
<feature type="chain" id="PRO_5042812591" description="Superoxide dismutase" evidence="7">
    <location>
        <begin position="40"/>
        <end position="256"/>
    </location>
</feature>
<evidence type="ECO:0000256" key="3">
    <source>
        <dbReference type="ARBA" id="ARBA00022723"/>
    </source>
</evidence>
<dbReference type="InterPro" id="IPR036324">
    <property type="entry name" value="Mn/Fe_SOD_N_sf"/>
</dbReference>
<evidence type="ECO:0000256" key="2">
    <source>
        <dbReference type="ARBA" id="ARBA00012682"/>
    </source>
</evidence>
<reference evidence="10 11" key="1">
    <citation type="submission" date="2023-10" db="EMBL/GenBank/DDBJ databases">
        <title>Rubellicoccus peritrichatus gen. nov., sp. nov., isolated from an algae of coral reef tank.</title>
        <authorList>
            <person name="Luo J."/>
        </authorList>
    </citation>
    <scope>NUCLEOTIDE SEQUENCE [LARGE SCALE GENOMIC DNA]</scope>
    <source>
        <strain evidence="10 11">CR14</strain>
    </source>
</reference>
<dbReference type="InterPro" id="IPR050265">
    <property type="entry name" value="Fe/Mn_Superoxide_Dismutase"/>
</dbReference>
<comment type="function">
    <text evidence="6">Destroys radicals which are normally produced within the cells and which are toxic to biological systems.</text>
</comment>
<dbReference type="FunFam" id="3.55.40.20:FF:000004">
    <property type="entry name" value="Superoxide dismutase [Fe]"/>
    <property type="match status" value="1"/>
</dbReference>
<dbReference type="PIRSF" id="PIRSF000349">
    <property type="entry name" value="SODismutase"/>
    <property type="match status" value="1"/>
</dbReference>
<keyword evidence="11" id="KW-1185">Reference proteome</keyword>
<evidence type="ECO:0000313" key="11">
    <source>
        <dbReference type="Proteomes" id="UP001304300"/>
    </source>
</evidence>
<evidence type="ECO:0000256" key="7">
    <source>
        <dbReference type="SAM" id="SignalP"/>
    </source>
</evidence>
<feature type="binding site" evidence="5">
    <location>
        <position position="83"/>
    </location>
    <ligand>
        <name>Mn(2+)</name>
        <dbReference type="ChEBI" id="CHEBI:29035"/>
    </ligand>
</feature>
<name>A0AAQ3L6D8_9BACT</name>
<keyword evidence="7" id="KW-0732">Signal</keyword>
<dbReference type="PANTHER" id="PTHR11404">
    <property type="entry name" value="SUPEROXIDE DISMUTASE 2"/>
    <property type="match status" value="1"/>
</dbReference>
<dbReference type="InterPro" id="IPR019832">
    <property type="entry name" value="Mn/Fe_SOD_C"/>
</dbReference>
<evidence type="ECO:0000256" key="4">
    <source>
        <dbReference type="ARBA" id="ARBA00023002"/>
    </source>
</evidence>
<dbReference type="Pfam" id="PF00081">
    <property type="entry name" value="Sod_Fe_N"/>
    <property type="match status" value="1"/>
</dbReference>
<evidence type="ECO:0000256" key="1">
    <source>
        <dbReference type="ARBA" id="ARBA00008714"/>
    </source>
</evidence>
<evidence type="ECO:0000259" key="8">
    <source>
        <dbReference type="Pfam" id="PF00081"/>
    </source>
</evidence>
<evidence type="ECO:0000256" key="6">
    <source>
        <dbReference type="RuleBase" id="RU000414"/>
    </source>
</evidence>